<dbReference type="PANTHER" id="PTHR43065">
    <property type="entry name" value="SENSOR HISTIDINE KINASE"/>
    <property type="match status" value="1"/>
</dbReference>
<keyword evidence="7" id="KW-0812">Transmembrane</keyword>
<keyword evidence="4" id="KW-1003">Cell membrane</keyword>
<evidence type="ECO:0000259" key="15">
    <source>
        <dbReference type="PROSITE" id="PS50109"/>
    </source>
</evidence>
<evidence type="ECO:0000256" key="11">
    <source>
        <dbReference type="ARBA" id="ARBA00022989"/>
    </source>
</evidence>
<dbReference type="InterPro" id="IPR017055">
    <property type="entry name" value="Sig_transdc_His_kinase_DctB"/>
</dbReference>
<dbReference type="InterPro" id="IPR004358">
    <property type="entry name" value="Sig_transdc_His_kin-like_C"/>
</dbReference>
<keyword evidence="6" id="KW-0808">Transferase</keyword>
<dbReference type="Pfam" id="PF02518">
    <property type="entry name" value="HATPase_c"/>
    <property type="match status" value="1"/>
</dbReference>
<comment type="subcellular location">
    <subcellularLocation>
        <location evidence="2">Cell membrane</location>
        <topology evidence="2">Multi-pass membrane protein</topology>
    </subcellularLocation>
</comment>
<keyword evidence="10 16" id="KW-0067">ATP-binding</keyword>
<evidence type="ECO:0000256" key="12">
    <source>
        <dbReference type="ARBA" id="ARBA00023012"/>
    </source>
</evidence>
<dbReference type="InterPro" id="IPR033479">
    <property type="entry name" value="dCache_1"/>
</dbReference>
<dbReference type="SUPFAM" id="SSF55874">
    <property type="entry name" value="ATPase domain of HSP90 chaperone/DNA topoisomerase II/histidine kinase"/>
    <property type="match status" value="1"/>
</dbReference>
<dbReference type="InterPro" id="IPR036890">
    <property type="entry name" value="HATPase_C_sf"/>
</dbReference>
<comment type="caution">
    <text evidence="16">The sequence shown here is derived from an EMBL/GenBank/DDBJ whole genome shotgun (WGS) entry which is preliminary data.</text>
</comment>
<proteinExistence type="predicted"/>
<evidence type="ECO:0000256" key="8">
    <source>
        <dbReference type="ARBA" id="ARBA00022741"/>
    </source>
</evidence>
<evidence type="ECO:0000256" key="3">
    <source>
        <dbReference type="ARBA" id="ARBA00012438"/>
    </source>
</evidence>
<dbReference type="RefSeq" id="WP_350396642.1">
    <property type="nucleotide sequence ID" value="NZ_JBELQE010000105.1"/>
</dbReference>
<keyword evidence="9" id="KW-0418">Kinase</keyword>
<dbReference type="InterPro" id="IPR003594">
    <property type="entry name" value="HATPase_dom"/>
</dbReference>
<dbReference type="PANTHER" id="PTHR43065:SF46">
    <property type="entry name" value="C4-DICARBOXYLATE TRANSPORT SENSOR PROTEIN DCTB"/>
    <property type="match status" value="1"/>
</dbReference>
<evidence type="ECO:0000256" key="10">
    <source>
        <dbReference type="ARBA" id="ARBA00022840"/>
    </source>
</evidence>
<keyword evidence="12" id="KW-0902">Two-component regulatory system</keyword>
<evidence type="ECO:0000256" key="2">
    <source>
        <dbReference type="ARBA" id="ARBA00004651"/>
    </source>
</evidence>
<evidence type="ECO:0000256" key="13">
    <source>
        <dbReference type="ARBA" id="ARBA00023136"/>
    </source>
</evidence>
<dbReference type="InterPro" id="IPR005467">
    <property type="entry name" value="His_kinase_dom"/>
</dbReference>
<keyword evidence="5" id="KW-0597">Phosphoprotein</keyword>
<keyword evidence="13" id="KW-0472">Membrane</keyword>
<keyword evidence="11" id="KW-1133">Transmembrane helix</keyword>
<evidence type="ECO:0000256" key="1">
    <source>
        <dbReference type="ARBA" id="ARBA00000085"/>
    </source>
</evidence>
<evidence type="ECO:0000256" key="4">
    <source>
        <dbReference type="ARBA" id="ARBA00022475"/>
    </source>
</evidence>
<dbReference type="SMART" id="SM00387">
    <property type="entry name" value="HATPase_c"/>
    <property type="match status" value="1"/>
</dbReference>
<evidence type="ECO:0000256" key="5">
    <source>
        <dbReference type="ARBA" id="ARBA00022553"/>
    </source>
</evidence>
<comment type="catalytic activity">
    <reaction evidence="1">
        <text>ATP + protein L-histidine = ADP + protein N-phospho-L-histidine.</text>
        <dbReference type="EC" id="2.7.13.3"/>
    </reaction>
</comment>
<evidence type="ECO:0000256" key="6">
    <source>
        <dbReference type="ARBA" id="ARBA00022679"/>
    </source>
</evidence>
<dbReference type="Gene3D" id="3.30.565.10">
    <property type="entry name" value="Histidine kinase-like ATPase, C-terminal domain"/>
    <property type="match status" value="1"/>
</dbReference>
<dbReference type="InterPro" id="IPR003661">
    <property type="entry name" value="HisK_dim/P_dom"/>
</dbReference>
<dbReference type="PRINTS" id="PR00344">
    <property type="entry name" value="BCTRLSENSOR"/>
</dbReference>
<dbReference type="PIRSF" id="PIRSF036431">
    <property type="entry name" value="STHK_DctB"/>
    <property type="match status" value="1"/>
</dbReference>
<gene>
    <name evidence="16" type="ORF">ABS772_20800</name>
</gene>
<dbReference type="SMART" id="SM00388">
    <property type="entry name" value="HisKA"/>
    <property type="match status" value="1"/>
</dbReference>
<dbReference type="Pfam" id="PF02743">
    <property type="entry name" value="dCache_1"/>
    <property type="match status" value="1"/>
</dbReference>
<dbReference type="CDD" id="cd00082">
    <property type="entry name" value="HisKA"/>
    <property type="match status" value="1"/>
</dbReference>
<dbReference type="InterPro" id="IPR029151">
    <property type="entry name" value="Sensor-like_sf"/>
</dbReference>
<reference evidence="16 17" key="1">
    <citation type="submission" date="2024-06" db="EMBL/GenBank/DDBJ databases">
        <authorList>
            <person name="Campbell A.G."/>
        </authorList>
    </citation>
    <scope>NUCLEOTIDE SEQUENCE [LARGE SCALE GENOMIC DNA]</scope>
    <source>
        <strain evidence="16 17">EM12</strain>
    </source>
</reference>
<protein>
    <recommendedName>
        <fullName evidence="3">histidine kinase</fullName>
        <ecNumber evidence="3">2.7.13.3</ecNumber>
    </recommendedName>
</protein>
<dbReference type="EMBL" id="JBELQE010000105">
    <property type="protein sequence ID" value="MER2252366.1"/>
    <property type="molecule type" value="Genomic_DNA"/>
</dbReference>
<keyword evidence="8" id="KW-0547">Nucleotide-binding</keyword>
<dbReference type="SUPFAM" id="SSF103190">
    <property type="entry name" value="Sensory domain-like"/>
    <property type="match status" value="1"/>
</dbReference>
<dbReference type="InterPro" id="IPR036097">
    <property type="entry name" value="HisK_dim/P_sf"/>
</dbReference>
<evidence type="ECO:0000256" key="14">
    <source>
        <dbReference type="SAM" id="MobiDB-lite"/>
    </source>
</evidence>
<feature type="domain" description="Histidine kinase" evidence="15">
    <location>
        <begin position="390"/>
        <end position="603"/>
    </location>
</feature>
<evidence type="ECO:0000256" key="9">
    <source>
        <dbReference type="ARBA" id="ARBA00022777"/>
    </source>
</evidence>
<dbReference type="SUPFAM" id="SSF47384">
    <property type="entry name" value="Homodimeric domain of signal transducing histidine kinase"/>
    <property type="match status" value="1"/>
</dbReference>
<dbReference type="EC" id="2.7.13.3" evidence="3"/>
<dbReference type="Gene3D" id="3.30.450.20">
    <property type="entry name" value="PAS domain"/>
    <property type="match status" value="2"/>
</dbReference>
<evidence type="ECO:0000313" key="17">
    <source>
        <dbReference type="Proteomes" id="UP001480955"/>
    </source>
</evidence>
<dbReference type="Pfam" id="PF00512">
    <property type="entry name" value="HisKA"/>
    <property type="match status" value="1"/>
</dbReference>
<dbReference type="PROSITE" id="PS50109">
    <property type="entry name" value="HIS_KIN"/>
    <property type="match status" value="1"/>
</dbReference>
<keyword evidence="17" id="KW-1185">Reference proteome</keyword>
<feature type="region of interest" description="Disordered" evidence="14">
    <location>
        <begin position="606"/>
        <end position="626"/>
    </location>
</feature>
<evidence type="ECO:0000313" key="16">
    <source>
        <dbReference type="EMBL" id="MER2252366.1"/>
    </source>
</evidence>
<accession>A0ABV1QSG9</accession>
<organism evidence="16 17">
    <name type="scientific">Methylorubrum podarium</name>
    <dbReference type="NCBI Taxonomy" id="200476"/>
    <lineage>
        <taxon>Bacteria</taxon>
        <taxon>Pseudomonadati</taxon>
        <taxon>Pseudomonadota</taxon>
        <taxon>Alphaproteobacteria</taxon>
        <taxon>Hyphomicrobiales</taxon>
        <taxon>Methylobacteriaceae</taxon>
        <taxon>Methylorubrum</taxon>
    </lineage>
</organism>
<dbReference type="Gene3D" id="1.10.287.130">
    <property type="match status" value="1"/>
</dbReference>
<dbReference type="Gene3D" id="6.10.250.3020">
    <property type="match status" value="1"/>
</dbReference>
<name>A0ABV1QSG9_9HYPH</name>
<sequence length="626" mass="66235">MTPFPHAKAVRVLLLAALAVAALLVVIKAGDVAEDRVAASLAADARQRAEIYAQTLEGAIERFGFLPAAAALDPRVRQVLAAPDDAAQVATVNAYLKRLSRDAGGGVVYLLIPSGLTIAASNWETSQSYVGQDFSYRPYFTEARAGRTGRFYAIGTVTGVPGYFISAPVIIDGAVRGVVATKVSLDPLEAIWREGTDRVLVADENGIVFLASDPALKFHATKPLDEAARAQMARTRQYGRETYPPIDLGRAETVGGAPLVEHSEVVPRSRALFEEKAVSAYGWTLLLFADAAPVAIAGRSARVGAILTLVVLGLIGLYGSQHLRRVRENRAAQRELEAKVAARTADLSAANLRLAGEIEERTRAEGDLRETQGELVQAAKMATLGQMAAGITHELNQPLAALRGLADNASAFLRQGREAEAAANLARIVSLVDRLGKITGQLRSFSRRSGTERVAVDVGVAVSESLAILSARIRDAGARVTTDLDPAAQWVVFEPIRLSQVLINLVGNALDAVKGRPGAEVAVRAWAGDGQVVLSVEDNGPGLDAAALSRIFDPFFTTKPAGEGLGLGLPISLAIAREFGATLQPRPMPGGGLAFDLVMDVARETAQEAVGTPAPERARQRISHVS</sequence>
<dbReference type="GO" id="GO:0005524">
    <property type="term" value="F:ATP binding"/>
    <property type="evidence" value="ECO:0007669"/>
    <property type="project" value="UniProtKB-KW"/>
</dbReference>
<dbReference type="Proteomes" id="UP001480955">
    <property type="component" value="Unassembled WGS sequence"/>
</dbReference>
<evidence type="ECO:0000256" key="7">
    <source>
        <dbReference type="ARBA" id="ARBA00022692"/>
    </source>
</evidence>